<protein>
    <submittedName>
        <fullName evidence="3">Lactamase_B domain-containing protein</fullName>
    </submittedName>
</protein>
<dbReference type="InterPro" id="IPR051682">
    <property type="entry name" value="Mito_Persulfide_Diox"/>
</dbReference>
<proteinExistence type="predicted"/>
<dbReference type="SUPFAM" id="SSF56281">
    <property type="entry name" value="Metallo-hydrolase/oxidoreductase"/>
    <property type="match status" value="1"/>
</dbReference>
<name>A0A1I7UDF1_9PELO</name>
<dbReference type="GO" id="GO:0070813">
    <property type="term" value="P:hydrogen sulfide metabolic process"/>
    <property type="evidence" value="ECO:0007669"/>
    <property type="project" value="TreeGrafter"/>
</dbReference>
<reference evidence="3" key="1">
    <citation type="submission" date="2016-11" db="UniProtKB">
        <authorList>
            <consortium name="WormBaseParasite"/>
        </authorList>
    </citation>
    <scope>IDENTIFICATION</scope>
</reference>
<dbReference type="GO" id="GO:0005739">
    <property type="term" value="C:mitochondrion"/>
    <property type="evidence" value="ECO:0007669"/>
    <property type="project" value="TreeGrafter"/>
</dbReference>
<organism evidence="2 3">
    <name type="scientific">Caenorhabditis tropicalis</name>
    <dbReference type="NCBI Taxonomy" id="1561998"/>
    <lineage>
        <taxon>Eukaryota</taxon>
        <taxon>Metazoa</taxon>
        <taxon>Ecdysozoa</taxon>
        <taxon>Nematoda</taxon>
        <taxon>Chromadorea</taxon>
        <taxon>Rhabditida</taxon>
        <taxon>Rhabditina</taxon>
        <taxon>Rhabditomorpha</taxon>
        <taxon>Rhabditoidea</taxon>
        <taxon>Rhabditidae</taxon>
        <taxon>Peloderinae</taxon>
        <taxon>Caenorhabditis</taxon>
    </lineage>
</organism>
<dbReference type="GO" id="GO:0006749">
    <property type="term" value="P:glutathione metabolic process"/>
    <property type="evidence" value="ECO:0007669"/>
    <property type="project" value="TreeGrafter"/>
</dbReference>
<evidence type="ECO:0000313" key="2">
    <source>
        <dbReference type="Proteomes" id="UP000095282"/>
    </source>
</evidence>
<evidence type="ECO:0000259" key="1">
    <source>
        <dbReference type="Pfam" id="PF00753"/>
    </source>
</evidence>
<evidence type="ECO:0000313" key="3">
    <source>
        <dbReference type="WBParaSite" id="Csp11.Scaffold629.g8209.t1"/>
    </source>
</evidence>
<dbReference type="PANTHER" id="PTHR43084:SF1">
    <property type="entry name" value="PERSULFIDE DIOXYGENASE ETHE1, MITOCHONDRIAL"/>
    <property type="match status" value="1"/>
</dbReference>
<feature type="domain" description="Metallo-beta-lactamase" evidence="1">
    <location>
        <begin position="17"/>
        <end position="98"/>
    </location>
</feature>
<keyword evidence="2" id="KW-1185">Reference proteome</keyword>
<dbReference type="WBParaSite" id="Csp11.Scaffold629.g8209.t1">
    <property type="protein sequence ID" value="Csp11.Scaffold629.g8209.t1"/>
    <property type="gene ID" value="Csp11.Scaffold629.g8209"/>
</dbReference>
<dbReference type="InterPro" id="IPR036866">
    <property type="entry name" value="RibonucZ/Hydroxyglut_hydro"/>
</dbReference>
<sequence>MKSVLSSKSGGEADKYVSDGEVIDVGGLKLEVRETPGHTDGCVSYVEHTLKSVFTGDALLIRKCGRTDFQQGNSSTLYDSVHKKIFTLPEDYVIYVGHDYDGVLQTSVWEEKNLNPRLTKSKEEFVEFMKNMKLDYPKQIDKAVPANMKDGKEYSI</sequence>
<dbReference type="PANTHER" id="PTHR43084">
    <property type="entry name" value="PERSULFIDE DIOXYGENASE ETHE1"/>
    <property type="match status" value="1"/>
</dbReference>
<dbReference type="Pfam" id="PF00753">
    <property type="entry name" value="Lactamase_B"/>
    <property type="match status" value="1"/>
</dbReference>
<dbReference type="AlphaFoldDB" id="A0A1I7UDF1"/>
<dbReference type="GO" id="GO:0050313">
    <property type="term" value="F:sulfur dioxygenase activity"/>
    <property type="evidence" value="ECO:0007669"/>
    <property type="project" value="TreeGrafter"/>
</dbReference>
<dbReference type="InterPro" id="IPR001279">
    <property type="entry name" value="Metallo-B-lactamas"/>
</dbReference>
<dbReference type="Gene3D" id="3.60.15.10">
    <property type="entry name" value="Ribonuclease Z/Hydroxyacylglutathione hydrolase-like"/>
    <property type="match status" value="1"/>
</dbReference>
<accession>A0A1I7UDF1</accession>
<dbReference type="eggNOG" id="KOG0814">
    <property type="taxonomic scope" value="Eukaryota"/>
</dbReference>
<dbReference type="STRING" id="1561998.A0A1I7UDF1"/>
<dbReference type="Proteomes" id="UP000095282">
    <property type="component" value="Unplaced"/>
</dbReference>